<dbReference type="InterPro" id="IPR036610">
    <property type="entry name" value="PEBP-like_sf"/>
</dbReference>
<dbReference type="Gene3D" id="3.90.280.10">
    <property type="entry name" value="PEBP-like"/>
    <property type="match status" value="1"/>
</dbReference>
<dbReference type="AlphaFoldDB" id="A0A8J7PLJ5"/>
<dbReference type="InterPro" id="IPR008914">
    <property type="entry name" value="PEBP"/>
</dbReference>
<comment type="caution">
    <text evidence="1">The sequence shown here is derived from an EMBL/GenBank/DDBJ whole genome shotgun (WGS) entry which is preliminary data.</text>
</comment>
<dbReference type="InterPro" id="IPR005247">
    <property type="entry name" value="YbhB_YbcL/LppC-like"/>
</dbReference>
<name>A0A8J7PLJ5_9BACT</name>
<accession>A0A8J7PLJ5</accession>
<evidence type="ECO:0000313" key="1">
    <source>
        <dbReference type="EMBL" id="MBN8660092.1"/>
    </source>
</evidence>
<dbReference type="Proteomes" id="UP000664277">
    <property type="component" value="Unassembled WGS sequence"/>
</dbReference>
<gene>
    <name evidence="1" type="ORF">J0M35_06985</name>
</gene>
<organism evidence="1 2">
    <name type="scientific">Candidatus Obscuribacter phosphatis</name>
    <dbReference type="NCBI Taxonomy" id="1906157"/>
    <lineage>
        <taxon>Bacteria</taxon>
        <taxon>Bacillati</taxon>
        <taxon>Candidatus Melainabacteria</taxon>
        <taxon>Candidatus Obscuribacterales</taxon>
        <taxon>Candidatus Obscuribacteraceae</taxon>
        <taxon>Candidatus Obscuribacter</taxon>
    </lineage>
</organism>
<dbReference type="Pfam" id="PF01161">
    <property type="entry name" value="PBP"/>
    <property type="match status" value="1"/>
</dbReference>
<evidence type="ECO:0000313" key="2">
    <source>
        <dbReference type="Proteomes" id="UP000664277"/>
    </source>
</evidence>
<dbReference type="NCBIfam" id="TIGR00481">
    <property type="entry name" value="YbhB/YbcL family Raf kinase inhibitor-like protein"/>
    <property type="match status" value="1"/>
</dbReference>
<dbReference type="SUPFAM" id="SSF49777">
    <property type="entry name" value="PEBP-like"/>
    <property type="match status" value="1"/>
</dbReference>
<proteinExistence type="predicted"/>
<sequence length="198" mass="21455">MQRLLAAPFVRAGRIALSLFFAFSAFLALALFAPPMVAGPAARAAERLNLTTSAFAANAPIPARFTADGQDVSPELRWSAVPKGTVSVAVSCEDPDAPVGTWWHWMLYDLAPSTQALKEGVEKSYKTASFLQGKNDFDKAGYNGPSPPAGKPHRYYFRVYALDSRLPLSAGADKEQFKKAIAGHILAFGELMGTYQRK</sequence>
<dbReference type="PANTHER" id="PTHR30289:SF1">
    <property type="entry name" value="PEBP (PHOSPHATIDYLETHANOLAMINE-BINDING PROTEIN) FAMILY PROTEIN"/>
    <property type="match status" value="1"/>
</dbReference>
<dbReference type="CDD" id="cd00865">
    <property type="entry name" value="PEBP_bact_arch"/>
    <property type="match status" value="1"/>
</dbReference>
<dbReference type="EMBL" id="JAFLCK010000007">
    <property type="protein sequence ID" value="MBN8660092.1"/>
    <property type="molecule type" value="Genomic_DNA"/>
</dbReference>
<reference evidence="1" key="1">
    <citation type="submission" date="2021-02" db="EMBL/GenBank/DDBJ databases">
        <title>Genome-Resolved Metagenomics of a Microbial Community Performing Photosynthetic Biological Nutrient Removal.</title>
        <authorList>
            <person name="Mcdaniel E.A."/>
        </authorList>
    </citation>
    <scope>NUCLEOTIDE SEQUENCE</scope>
    <source>
        <strain evidence="1">UWPOB_OBS1</strain>
    </source>
</reference>
<dbReference type="PANTHER" id="PTHR30289">
    <property type="entry name" value="UNCHARACTERIZED PROTEIN YBCL-RELATED"/>
    <property type="match status" value="1"/>
</dbReference>
<protein>
    <submittedName>
        <fullName evidence="1">YbhB/YbcL family Raf kinase inhibitor-like protein</fullName>
    </submittedName>
</protein>